<protein>
    <submittedName>
        <fullName evidence="1">Uncharacterized protein</fullName>
    </submittedName>
</protein>
<sequence>MNNDIGNYVKPCIRCNQNNPIRRKPAGHLKPIESPFGVRQLLSMDFHGPIIPTSRRDDKIGIPQIRRAPVEQSVRDIWMTTDCGLTSVLLFLCSLGKSCTNTRSCDFQCNVGRGDNGVQKSLAVGGGAALINSGVGIRLTWNASERTGKGESMNGKAYLIDITYGAVTGLPSGGVGAAGETRVASVVRQGTKEVAQSGAKT</sequence>
<name>A0A819RRY8_9BILA</name>
<organism evidence="1 2">
    <name type="scientific">Rotaria magnacalcarata</name>
    <dbReference type="NCBI Taxonomy" id="392030"/>
    <lineage>
        <taxon>Eukaryota</taxon>
        <taxon>Metazoa</taxon>
        <taxon>Spiralia</taxon>
        <taxon>Gnathifera</taxon>
        <taxon>Rotifera</taxon>
        <taxon>Eurotatoria</taxon>
        <taxon>Bdelloidea</taxon>
        <taxon>Philodinida</taxon>
        <taxon>Philodinidae</taxon>
        <taxon>Rotaria</taxon>
    </lineage>
</organism>
<gene>
    <name evidence="1" type="ORF">OVN521_LOCUS18382</name>
</gene>
<dbReference type="EMBL" id="CAJOBG010003326">
    <property type="protein sequence ID" value="CAF4057375.1"/>
    <property type="molecule type" value="Genomic_DNA"/>
</dbReference>
<dbReference type="AlphaFoldDB" id="A0A819RRY8"/>
<comment type="caution">
    <text evidence="1">The sequence shown here is derived from an EMBL/GenBank/DDBJ whole genome shotgun (WGS) entry which is preliminary data.</text>
</comment>
<evidence type="ECO:0000313" key="1">
    <source>
        <dbReference type="EMBL" id="CAF4057375.1"/>
    </source>
</evidence>
<proteinExistence type="predicted"/>
<dbReference type="Proteomes" id="UP000663866">
    <property type="component" value="Unassembled WGS sequence"/>
</dbReference>
<keyword evidence="2" id="KW-1185">Reference proteome</keyword>
<accession>A0A819RRY8</accession>
<evidence type="ECO:0000313" key="2">
    <source>
        <dbReference type="Proteomes" id="UP000663866"/>
    </source>
</evidence>
<reference evidence="1" key="1">
    <citation type="submission" date="2021-02" db="EMBL/GenBank/DDBJ databases">
        <authorList>
            <person name="Nowell W R."/>
        </authorList>
    </citation>
    <scope>NUCLEOTIDE SEQUENCE</scope>
</reference>